<dbReference type="EMBL" id="PDXA01000029">
    <property type="protein sequence ID" value="RYN46500.1"/>
    <property type="molecule type" value="Genomic_DNA"/>
</dbReference>
<reference evidence="3" key="1">
    <citation type="journal article" date="2019" name="bioRxiv">
        <title>Genomics, evolutionary history and diagnostics of the Alternaria alternata species group including apple and Asian pear pathotypes.</title>
        <authorList>
            <person name="Armitage A.D."/>
            <person name="Cockerton H.M."/>
            <person name="Sreenivasaprasad S."/>
            <person name="Woodhall J.W."/>
            <person name="Lane C.R."/>
            <person name="Harrison R.J."/>
            <person name="Clarkson J.P."/>
        </authorList>
    </citation>
    <scope>NUCLEOTIDE SEQUENCE [LARGE SCALE GENOMIC DNA]</scope>
    <source>
        <strain evidence="3">FERA 1082</strain>
    </source>
</reference>
<dbReference type="Pfam" id="PF06985">
    <property type="entry name" value="HET"/>
    <property type="match status" value="1"/>
</dbReference>
<dbReference type="AlphaFoldDB" id="A0A4Q4MB06"/>
<dbReference type="InterPro" id="IPR052895">
    <property type="entry name" value="HetReg/Transcr_Mod"/>
</dbReference>
<proteinExistence type="predicted"/>
<comment type="caution">
    <text evidence="2">The sequence shown here is derived from an EMBL/GenBank/DDBJ whole genome shotgun (WGS) entry which is preliminary data.</text>
</comment>
<dbReference type="Pfam" id="PF26639">
    <property type="entry name" value="Het-6_barrel"/>
    <property type="match status" value="1"/>
</dbReference>
<accession>A0A4Q4MB06</accession>
<dbReference type="PANTHER" id="PTHR24148">
    <property type="entry name" value="ANKYRIN REPEAT DOMAIN-CONTAINING PROTEIN 39 HOMOLOG-RELATED"/>
    <property type="match status" value="1"/>
</dbReference>
<dbReference type="InterPro" id="IPR010730">
    <property type="entry name" value="HET"/>
</dbReference>
<name>A0A4Q4MB06_9PLEO</name>
<evidence type="ECO:0000313" key="3">
    <source>
        <dbReference type="Proteomes" id="UP000292402"/>
    </source>
</evidence>
<sequence length="656" mass="73238">MPLRSVRHTVYEPLGSDAIRLLFVKPGFKDEPIECALITVANLAESPPYHALSYVWGESEDAASIICNGAEMAITKRLADTLIHLRRTPGWRSVVPWSKDHPLHSSKNAWKGFARSRHEQYQESEWEKESLLWIDALCIDQTNHEERASQVKMMGKIYSCAAAVTIWLGAEDKQLPDSISKFDAGSGVHISTYGRIPVLLSFIAQALRNVKRPQNRLASITPAENSLQRNGAYGFPKPNAPDWKIVRDFFTNPWFERVWVVQEAVLASRAMVLIGDWEVDWAAIGDAASWFQTKGYALPAVLKYEIQDQQDLLPVAKAVSVWKQCSSPGKQIALLDLLQAFRNRLATDPRDKVYATFGIATELADVEAHGFHQLLEPDYEKPVLDVYRYVARFLIIEHGSLDVLSDVGLPLEPSWPSWVPDWRQNRASNTLTTMPSAKNYNASGNGSLSMGFSDNPAILSLEGIDVDHVAAYGHKLASYGFGYVTYQEEIDFVNMAWGLVEPSETTSASNADKAMIRTFIQTLTAGQNNDPDFFGHAVSWFAQHTHISRIASLLQRMPRASRQSADSGRFHEAFVQACVDRRFFVTRNGLMGIGPDAMKEGDTIAILFGGSVPYVVRTVDQNHKLVGECYVVGLMSGEAVLTWKDEGSKRKVFNLL</sequence>
<evidence type="ECO:0000259" key="1">
    <source>
        <dbReference type="Pfam" id="PF06985"/>
    </source>
</evidence>
<dbReference type="PANTHER" id="PTHR24148:SF80">
    <property type="entry name" value="HETEROKARYON INCOMPATIBILITY DOMAIN-CONTAINING PROTEIN"/>
    <property type="match status" value="1"/>
</dbReference>
<evidence type="ECO:0000313" key="2">
    <source>
        <dbReference type="EMBL" id="RYN46500.1"/>
    </source>
</evidence>
<organism evidence="2 3">
    <name type="scientific">Alternaria tenuissima</name>
    <dbReference type="NCBI Taxonomy" id="119927"/>
    <lineage>
        <taxon>Eukaryota</taxon>
        <taxon>Fungi</taxon>
        <taxon>Dikarya</taxon>
        <taxon>Ascomycota</taxon>
        <taxon>Pezizomycotina</taxon>
        <taxon>Dothideomycetes</taxon>
        <taxon>Pleosporomycetidae</taxon>
        <taxon>Pleosporales</taxon>
        <taxon>Pleosporineae</taxon>
        <taxon>Pleosporaceae</taxon>
        <taxon>Alternaria</taxon>
        <taxon>Alternaria sect. Alternaria</taxon>
        <taxon>Alternaria alternata complex</taxon>
    </lineage>
</organism>
<protein>
    <recommendedName>
        <fullName evidence="1">Heterokaryon incompatibility domain-containing protein</fullName>
    </recommendedName>
</protein>
<gene>
    <name evidence="2" type="ORF">AA0114_g8213</name>
</gene>
<dbReference type="Proteomes" id="UP000292402">
    <property type="component" value="Unassembled WGS sequence"/>
</dbReference>
<feature type="domain" description="Heterokaryon incompatibility" evidence="1">
    <location>
        <begin position="127"/>
        <end position="263"/>
    </location>
</feature>